<comment type="function">
    <text evidence="16">Peptidoglycan polymerase that is essential for cell division.</text>
</comment>
<dbReference type="PANTHER" id="PTHR30474:SF2">
    <property type="entry name" value="PEPTIDOGLYCAN GLYCOSYLTRANSFERASE FTSW-RELATED"/>
    <property type="match status" value="1"/>
</dbReference>
<dbReference type="GO" id="GO:0051301">
    <property type="term" value="P:cell division"/>
    <property type="evidence" value="ECO:0007669"/>
    <property type="project" value="InterPro"/>
</dbReference>
<dbReference type="PANTHER" id="PTHR30474">
    <property type="entry name" value="CELL CYCLE PROTEIN"/>
    <property type="match status" value="1"/>
</dbReference>
<name>A0A9D2K0T9_9FIRM</name>
<comment type="catalytic activity">
    <reaction evidence="15">
        <text>[GlcNAc-(1-&gt;4)-Mur2Ac(oyl-L-Ala-gamma-D-Glu-L-Lys-D-Ala-D-Ala)](n)-di-trans,octa-cis-undecaprenyl diphosphate + beta-D-GlcNAc-(1-&gt;4)-Mur2Ac(oyl-L-Ala-gamma-D-Glu-L-Lys-D-Ala-D-Ala)-di-trans,octa-cis-undecaprenyl diphosphate = [GlcNAc-(1-&gt;4)-Mur2Ac(oyl-L-Ala-gamma-D-Glu-L-Lys-D-Ala-D-Ala)](n+1)-di-trans,octa-cis-undecaprenyl diphosphate + di-trans,octa-cis-undecaprenyl diphosphate + H(+)</text>
        <dbReference type="Rhea" id="RHEA:23708"/>
        <dbReference type="Rhea" id="RHEA-COMP:9602"/>
        <dbReference type="Rhea" id="RHEA-COMP:9603"/>
        <dbReference type="ChEBI" id="CHEBI:15378"/>
        <dbReference type="ChEBI" id="CHEBI:58405"/>
        <dbReference type="ChEBI" id="CHEBI:60033"/>
        <dbReference type="ChEBI" id="CHEBI:78435"/>
        <dbReference type="EC" id="2.4.99.28"/>
    </reaction>
</comment>
<feature type="transmembrane region" description="Helical" evidence="18">
    <location>
        <begin position="228"/>
        <end position="248"/>
    </location>
</feature>
<keyword evidence="3" id="KW-0808">Transferase</keyword>
<feature type="transmembrane region" description="Helical" evidence="18">
    <location>
        <begin position="128"/>
        <end position="149"/>
    </location>
</feature>
<dbReference type="AlphaFoldDB" id="A0A9D2K0T9"/>
<dbReference type="EC" id="2.4.99.28" evidence="14"/>
<evidence type="ECO:0000256" key="13">
    <source>
        <dbReference type="ARBA" id="ARBA00041418"/>
    </source>
</evidence>
<dbReference type="Proteomes" id="UP000824116">
    <property type="component" value="Unassembled WGS sequence"/>
</dbReference>
<evidence type="ECO:0000256" key="5">
    <source>
        <dbReference type="ARBA" id="ARBA00022960"/>
    </source>
</evidence>
<feature type="transmembrane region" description="Helical" evidence="18">
    <location>
        <begin position="284"/>
        <end position="300"/>
    </location>
</feature>
<gene>
    <name evidence="19" type="ORF">H9723_04155</name>
</gene>
<accession>A0A9D2K0T9</accession>
<dbReference type="GO" id="GO:0015648">
    <property type="term" value="F:lipid-linked peptidoglycan transporter activity"/>
    <property type="evidence" value="ECO:0007669"/>
    <property type="project" value="TreeGrafter"/>
</dbReference>
<evidence type="ECO:0000256" key="6">
    <source>
        <dbReference type="ARBA" id="ARBA00022984"/>
    </source>
</evidence>
<keyword evidence="8 18" id="KW-0472">Membrane</keyword>
<keyword evidence="4 18" id="KW-0812">Transmembrane</keyword>
<reference evidence="19" key="2">
    <citation type="submission" date="2021-04" db="EMBL/GenBank/DDBJ databases">
        <authorList>
            <person name="Gilroy R."/>
        </authorList>
    </citation>
    <scope>NUCLEOTIDE SEQUENCE</scope>
    <source>
        <strain evidence="19">CHK196-3914</strain>
    </source>
</reference>
<feature type="transmembrane region" description="Helical" evidence="18">
    <location>
        <begin position="260"/>
        <end position="278"/>
    </location>
</feature>
<evidence type="ECO:0000256" key="10">
    <source>
        <dbReference type="ARBA" id="ARBA00033270"/>
    </source>
</evidence>
<keyword evidence="2" id="KW-0328">Glycosyltransferase</keyword>
<feature type="transmembrane region" description="Helical" evidence="18">
    <location>
        <begin position="390"/>
        <end position="416"/>
    </location>
</feature>
<dbReference type="EMBL" id="DXAY01000100">
    <property type="protein sequence ID" value="HIZ74421.1"/>
    <property type="molecule type" value="Genomic_DNA"/>
</dbReference>
<feature type="compositionally biased region" description="Basic residues" evidence="17">
    <location>
        <begin position="1"/>
        <end position="22"/>
    </location>
</feature>
<evidence type="ECO:0000256" key="14">
    <source>
        <dbReference type="ARBA" id="ARBA00044770"/>
    </source>
</evidence>
<evidence type="ECO:0000256" key="18">
    <source>
        <dbReference type="SAM" id="Phobius"/>
    </source>
</evidence>
<evidence type="ECO:0000256" key="12">
    <source>
        <dbReference type="ARBA" id="ARBA00041185"/>
    </source>
</evidence>
<evidence type="ECO:0000313" key="19">
    <source>
        <dbReference type="EMBL" id="HIZ74421.1"/>
    </source>
</evidence>
<evidence type="ECO:0000256" key="16">
    <source>
        <dbReference type="ARBA" id="ARBA00049966"/>
    </source>
</evidence>
<evidence type="ECO:0000256" key="3">
    <source>
        <dbReference type="ARBA" id="ARBA00022679"/>
    </source>
</evidence>
<evidence type="ECO:0000256" key="15">
    <source>
        <dbReference type="ARBA" id="ARBA00049902"/>
    </source>
</evidence>
<protein>
    <recommendedName>
        <fullName evidence="12">Probable peptidoglycan glycosyltransferase FtsW</fullName>
        <ecNumber evidence="14">2.4.99.28</ecNumber>
    </recommendedName>
    <alternativeName>
        <fullName evidence="13">Cell division protein FtsW</fullName>
    </alternativeName>
    <alternativeName>
        <fullName evidence="10">Cell wall polymerase</fullName>
    </alternativeName>
    <alternativeName>
        <fullName evidence="9">Peptidoglycan polymerase</fullName>
    </alternativeName>
</protein>
<evidence type="ECO:0000256" key="4">
    <source>
        <dbReference type="ARBA" id="ARBA00022692"/>
    </source>
</evidence>
<feature type="transmembrane region" description="Helical" evidence="18">
    <location>
        <begin position="461"/>
        <end position="486"/>
    </location>
</feature>
<dbReference type="GO" id="GO:0009252">
    <property type="term" value="P:peptidoglycan biosynthetic process"/>
    <property type="evidence" value="ECO:0007669"/>
    <property type="project" value="UniProtKB-KW"/>
</dbReference>
<feature type="transmembrane region" description="Helical" evidence="18">
    <location>
        <begin position="188"/>
        <end position="208"/>
    </location>
</feature>
<evidence type="ECO:0000256" key="1">
    <source>
        <dbReference type="ARBA" id="ARBA00004141"/>
    </source>
</evidence>
<dbReference type="Pfam" id="PF01098">
    <property type="entry name" value="FTSW_RODA_SPOVE"/>
    <property type="match status" value="1"/>
</dbReference>
<reference evidence="19" key="1">
    <citation type="journal article" date="2021" name="PeerJ">
        <title>Extensive microbial diversity within the chicken gut microbiome revealed by metagenomics and culture.</title>
        <authorList>
            <person name="Gilroy R."/>
            <person name="Ravi A."/>
            <person name="Getino M."/>
            <person name="Pursley I."/>
            <person name="Horton D.L."/>
            <person name="Alikhan N.F."/>
            <person name="Baker D."/>
            <person name="Gharbi K."/>
            <person name="Hall N."/>
            <person name="Watson M."/>
            <person name="Adriaenssens E.M."/>
            <person name="Foster-Nyarko E."/>
            <person name="Jarju S."/>
            <person name="Secka A."/>
            <person name="Antonio M."/>
            <person name="Oren A."/>
            <person name="Chaudhuri R.R."/>
            <person name="La Ragione R."/>
            <person name="Hildebrand F."/>
            <person name="Pallen M.J."/>
        </authorList>
    </citation>
    <scope>NUCLEOTIDE SEQUENCE</scope>
    <source>
        <strain evidence="19">CHK196-3914</strain>
    </source>
</reference>
<sequence>MRSRTVRPIKRRGQNKNTRGRNRQLEDTQPMPVIDPSKYMTGGSVRPMYSAERTHGERKSRTVSSGRRKSAGSSRYRRVVEQRSQVVRAPYPSSAQAARRRKPSRTGMSAVIYRLRNRPAEKAQYFDFELLIAVVFLMCFGLVMLYSTSAYEAQTTIGDDMYYFSKQALIGLLGFVVMYAVSKIDYHLYGAFAVEIFVFSIFLMALVKTPLGVETNGARRWIQLPGNMTLQPAEITKIAVILFISYELCRLGKKAASIEGIIRVFVFGAIASGGVLFLTENLSTAIIVMAITCVLIFVIHPKTKPFLAILGIGVAAGAVLIAILAVTAANSDNFRLQRILSWLNPEATADSGSFQVMQGLYAIGSGGFFGKGLGNSTQKLGIIPEAQNDWILVIICEELGVLGVIVILCLFGFLLYRLMFIAQNAPDLYGSLIATGIFAHIALQVILNIAVVTGILPSTGIILPFISYGGTAVAFLMAEMGIALGISRKIRFEE</sequence>
<dbReference type="InterPro" id="IPR001182">
    <property type="entry name" value="FtsW/RodA"/>
</dbReference>
<dbReference type="GO" id="GO:0005886">
    <property type="term" value="C:plasma membrane"/>
    <property type="evidence" value="ECO:0007669"/>
    <property type="project" value="TreeGrafter"/>
</dbReference>
<evidence type="ECO:0000256" key="11">
    <source>
        <dbReference type="ARBA" id="ARBA00038053"/>
    </source>
</evidence>
<comment type="subcellular location">
    <subcellularLocation>
        <location evidence="1">Membrane</location>
        <topology evidence="1">Multi-pass membrane protein</topology>
    </subcellularLocation>
</comment>
<keyword evidence="6" id="KW-0573">Peptidoglycan synthesis</keyword>
<evidence type="ECO:0000256" key="17">
    <source>
        <dbReference type="SAM" id="MobiDB-lite"/>
    </source>
</evidence>
<evidence type="ECO:0000313" key="20">
    <source>
        <dbReference type="Proteomes" id="UP000824116"/>
    </source>
</evidence>
<comment type="caution">
    <text evidence="19">The sequence shown here is derived from an EMBL/GenBank/DDBJ whole genome shotgun (WGS) entry which is preliminary data.</text>
</comment>
<dbReference type="GO" id="GO:0032153">
    <property type="term" value="C:cell division site"/>
    <property type="evidence" value="ECO:0007669"/>
    <property type="project" value="TreeGrafter"/>
</dbReference>
<organism evidence="19 20">
    <name type="scientific">Candidatus Mediterraneibacter stercoravium</name>
    <dbReference type="NCBI Taxonomy" id="2838685"/>
    <lineage>
        <taxon>Bacteria</taxon>
        <taxon>Bacillati</taxon>
        <taxon>Bacillota</taxon>
        <taxon>Clostridia</taxon>
        <taxon>Lachnospirales</taxon>
        <taxon>Lachnospiraceae</taxon>
        <taxon>Mediterraneibacter</taxon>
    </lineage>
</organism>
<proteinExistence type="inferred from homology"/>
<evidence type="ECO:0000256" key="7">
    <source>
        <dbReference type="ARBA" id="ARBA00022989"/>
    </source>
</evidence>
<dbReference type="GO" id="GO:0008955">
    <property type="term" value="F:peptidoglycan glycosyltransferase activity"/>
    <property type="evidence" value="ECO:0007669"/>
    <property type="project" value="UniProtKB-EC"/>
</dbReference>
<feature type="region of interest" description="Disordered" evidence="17">
    <location>
        <begin position="1"/>
        <end position="79"/>
    </location>
</feature>
<evidence type="ECO:0000256" key="2">
    <source>
        <dbReference type="ARBA" id="ARBA00022676"/>
    </source>
</evidence>
<feature type="transmembrane region" description="Helical" evidence="18">
    <location>
        <begin position="428"/>
        <end position="455"/>
    </location>
</feature>
<evidence type="ECO:0000256" key="9">
    <source>
        <dbReference type="ARBA" id="ARBA00032370"/>
    </source>
</evidence>
<dbReference type="GO" id="GO:0008360">
    <property type="term" value="P:regulation of cell shape"/>
    <property type="evidence" value="ECO:0007669"/>
    <property type="project" value="UniProtKB-KW"/>
</dbReference>
<evidence type="ECO:0000256" key="8">
    <source>
        <dbReference type="ARBA" id="ARBA00023136"/>
    </source>
</evidence>
<keyword evidence="7 18" id="KW-1133">Transmembrane helix</keyword>
<keyword evidence="5" id="KW-0133">Cell shape</keyword>
<feature type="transmembrane region" description="Helical" evidence="18">
    <location>
        <begin position="307"/>
        <end position="329"/>
    </location>
</feature>
<comment type="similarity">
    <text evidence="11">Belongs to the SEDS family. FtsW subfamily.</text>
</comment>
<feature type="transmembrane region" description="Helical" evidence="18">
    <location>
        <begin position="161"/>
        <end position="181"/>
    </location>
</feature>